<evidence type="ECO:0000313" key="2">
    <source>
        <dbReference type="EMBL" id="KAK3391681.1"/>
    </source>
</evidence>
<keyword evidence="3" id="KW-1185">Reference proteome</keyword>
<evidence type="ECO:0000256" key="1">
    <source>
        <dbReference type="SAM" id="SignalP"/>
    </source>
</evidence>
<name>A0AAE0P1M5_SORBR</name>
<comment type="caution">
    <text evidence="2">The sequence shown here is derived from an EMBL/GenBank/DDBJ whole genome shotgun (WGS) entry which is preliminary data.</text>
</comment>
<reference evidence="2" key="1">
    <citation type="journal article" date="2023" name="Mol. Phylogenet. Evol.">
        <title>Genome-scale phylogeny and comparative genomics of the fungal order Sordariales.</title>
        <authorList>
            <person name="Hensen N."/>
            <person name="Bonometti L."/>
            <person name="Westerberg I."/>
            <person name="Brannstrom I.O."/>
            <person name="Guillou S."/>
            <person name="Cros-Aarteil S."/>
            <person name="Calhoun S."/>
            <person name="Haridas S."/>
            <person name="Kuo A."/>
            <person name="Mondo S."/>
            <person name="Pangilinan J."/>
            <person name="Riley R."/>
            <person name="LaButti K."/>
            <person name="Andreopoulos B."/>
            <person name="Lipzen A."/>
            <person name="Chen C."/>
            <person name="Yan M."/>
            <person name="Daum C."/>
            <person name="Ng V."/>
            <person name="Clum A."/>
            <person name="Steindorff A."/>
            <person name="Ohm R.A."/>
            <person name="Martin F."/>
            <person name="Silar P."/>
            <person name="Natvig D.O."/>
            <person name="Lalanne C."/>
            <person name="Gautier V."/>
            <person name="Ament-Velasquez S.L."/>
            <person name="Kruys A."/>
            <person name="Hutchinson M.I."/>
            <person name="Powell A.J."/>
            <person name="Barry K."/>
            <person name="Miller A.N."/>
            <person name="Grigoriev I.V."/>
            <person name="Debuchy R."/>
            <person name="Gladieux P."/>
            <person name="Hiltunen Thoren M."/>
            <person name="Johannesson H."/>
        </authorList>
    </citation>
    <scope>NUCLEOTIDE SEQUENCE</scope>
    <source>
        <strain evidence="2">FGSC 1904</strain>
    </source>
</reference>
<reference evidence="2" key="2">
    <citation type="submission" date="2023-07" db="EMBL/GenBank/DDBJ databases">
        <authorList>
            <consortium name="Lawrence Berkeley National Laboratory"/>
            <person name="Haridas S."/>
            <person name="Hensen N."/>
            <person name="Bonometti L."/>
            <person name="Westerberg I."/>
            <person name="Brannstrom I.O."/>
            <person name="Guillou S."/>
            <person name="Cros-Aarteil S."/>
            <person name="Calhoun S."/>
            <person name="Kuo A."/>
            <person name="Mondo S."/>
            <person name="Pangilinan J."/>
            <person name="Riley R."/>
            <person name="LaButti K."/>
            <person name="Andreopoulos B."/>
            <person name="Lipzen A."/>
            <person name="Chen C."/>
            <person name="Yanf M."/>
            <person name="Daum C."/>
            <person name="Ng V."/>
            <person name="Clum A."/>
            <person name="Steindorff A."/>
            <person name="Ohm R."/>
            <person name="Martin F."/>
            <person name="Silar P."/>
            <person name="Natvig D."/>
            <person name="Lalanne C."/>
            <person name="Gautier V."/>
            <person name="Ament-velasquez S.L."/>
            <person name="Kruys A."/>
            <person name="Hutchinson M.I."/>
            <person name="Powell A.J."/>
            <person name="Barry K."/>
            <person name="Miller A.N."/>
            <person name="Grigoriev I.V."/>
            <person name="Debuchy R."/>
            <person name="Gladieux P."/>
            <person name="Thoren M.H."/>
            <person name="Johannesson H."/>
        </authorList>
    </citation>
    <scope>NUCLEOTIDE SEQUENCE</scope>
    <source>
        <strain evidence="2">FGSC 1904</strain>
    </source>
</reference>
<gene>
    <name evidence="2" type="ORF">B0T20DRAFT_62452</name>
</gene>
<sequence>MFVITQALSSFFLWNFSAGARKTILGSSTRLGSTAMAVAVFEHAYYRETLMNYQLLFLSSELASREWKPHFHGCFCMMIAGGKSPSSVLNVSFAPSDLVFSETEGQPGPTPTHMPLMTDSTLPFMYDADVISFLLLPVLTSSSPVPEMLVFCDGSLNANRGRYPCGQAPIAQ</sequence>
<proteinExistence type="predicted"/>
<organism evidence="2 3">
    <name type="scientific">Sordaria brevicollis</name>
    <dbReference type="NCBI Taxonomy" id="83679"/>
    <lineage>
        <taxon>Eukaryota</taxon>
        <taxon>Fungi</taxon>
        <taxon>Dikarya</taxon>
        <taxon>Ascomycota</taxon>
        <taxon>Pezizomycotina</taxon>
        <taxon>Sordariomycetes</taxon>
        <taxon>Sordariomycetidae</taxon>
        <taxon>Sordariales</taxon>
        <taxon>Sordariaceae</taxon>
        <taxon>Sordaria</taxon>
    </lineage>
</organism>
<evidence type="ECO:0000313" key="3">
    <source>
        <dbReference type="Proteomes" id="UP001281003"/>
    </source>
</evidence>
<dbReference type="Proteomes" id="UP001281003">
    <property type="component" value="Unassembled WGS sequence"/>
</dbReference>
<keyword evidence="1" id="KW-0732">Signal</keyword>
<dbReference type="EMBL" id="JAUTDP010000012">
    <property type="protein sequence ID" value="KAK3391681.1"/>
    <property type="molecule type" value="Genomic_DNA"/>
</dbReference>
<feature type="chain" id="PRO_5042188844" evidence="1">
    <location>
        <begin position="20"/>
        <end position="172"/>
    </location>
</feature>
<feature type="signal peptide" evidence="1">
    <location>
        <begin position="1"/>
        <end position="19"/>
    </location>
</feature>
<dbReference type="AlphaFoldDB" id="A0AAE0P1M5"/>
<accession>A0AAE0P1M5</accession>
<protein>
    <submittedName>
        <fullName evidence="2">Uncharacterized protein</fullName>
    </submittedName>
</protein>